<keyword evidence="1" id="KW-0812">Transmembrane</keyword>
<dbReference type="AlphaFoldDB" id="A0A7X6HYP4"/>
<dbReference type="Pfam" id="PF19455">
    <property type="entry name" value="DUF5993"/>
    <property type="match status" value="1"/>
</dbReference>
<evidence type="ECO:0000256" key="1">
    <source>
        <dbReference type="SAM" id="Phobius"/>
    </source>
</evidence>
<keyword evidence="1" id="KW-0472">Membrane</keyword>
<dbReference type="InterPro" id="IPR046035">
    <property type="entry name" value="DUF5993"/>
</dbReference>
<keyword evidence="3" id="KW-1185">Reference proteome</keyword>
<accession>A0A7X6HYP4</accession>
<dbReference type="EMBL" id="JAAVJD010000051">
    <property type="protein sequence ID" value="NJQ05803.1"/>
    <property type="molecule type" value="Genomic_DNA"/>
</dbReference>
<sequence length="54" mass="5733">MDTLIFAGLLATWYALVRERSRAGAVAGWWVAALAAAGLFAFLISGNLSMGLNF</sequence>
<gene>
    <name evidence="2" type="ORF">HCN56_09485</name>
</gene>
<name>A0A7X6HYP4_9ACTN</name>
<organism evidence="2 3">
    <name type="scientific">Streptomyces lonarensis</name>
    <dbReference type="NCBI Taxonomy" id="700599"/>
    <lineage>
        <taxon>Bacteria</taxon>
        <taxon>Bacillati</taxon>
        <taxon>Actinomycetota</taxon>
        <taxon>Actinomycetes</taxon>
        <taxon>Kitasatosporales</taxon>
        <taxon>Streptomycetaceae</taxon>
        <taxon>Streptomyces</taxon>
    </lineage>
</organism>
<keyword evidence="1" id="KW-1133">Transmembrane helix</keyword>
<protein>
    <submittedName>
        <fullName evidence="2">Uncharacterized protein</fullName>
    </submittedName>
</protein>
<proteinExistence type="predicted"/>
<evidence type="ECO:0000313" key="2">
    <source>
        <dbReference type="EMBL" id="NJQ05803.1"/>
    </source>
</evidence>
<feature type="transmembrane region" description="Helical" evidence="1">
    <location>
        <begin position="27"/>
        <end position="48"/>
    </location>
</feature>
<dbReference type="Proteomes" id="UP000578686">
    <property type="component" value="Unassembled WGS sequence"/>
</dbReference>
<evidence type="ECO:0000313" key="3">
    <source>
        <dbReference type="Proteomes" id="UP000578686"/>
    </source>
</evidence>
<reference evidence="2 3" key="1">
    <citation type="submission" date="2020-03" db="EMBL/GenBank/DDBJ databases">
        <title>Draft genome of Streptomyces sp. ventii, isolated from the Axial Seamount in the Pacific Ocean, and resequencing of the two type strains Streptomyces lonarensis strain NCL 716 and Streptomyces bohaiensis strain 11A07.</title>
        <authorList>
            <person name="Loughran R.M."/>
            <person name="Pfannmuller K.M."/>
            <person name="Wasson B.J."/>
            <person name="Deadmond M.C."/>
            <person name="Paddock B.E."/>
            <person name="Koyack M.J."/>
            <person name="Gallegos D.A."/>
            <person name="Mitchell E.A."/>
            <person name="Ushijima B."/>
            <person name="Saw J.H."/>
            <person name="Mcphail K.L."/>
            <person name="Videau P."/>
        </authorList>
    </citation>
    <scope>NUCLEOTIDE SEQUENCE [LARGE SCALE GENOMIC DNA]</scope>
    <source>
        <strain evidence="2 3">NCL716</strain>
    </source>
</reference>
<dbReference type="RefSeq" id="WP_167969083.1">
    <property type="nucleotide sequence ID" value="NZ_BHZG01000187.1"/>
</dbReference>
<comment type="caution">
    <text evidence="2">The sequence shown here is derived from an EMBL/GenBank/DDBJ whole genome shotgun (WGS) entry which is preliminary data.</text>
</comment>